<evidence type="ECO:0000313" key="2">
    <source>
        <dbReference type="EMBL" id="CAD7646028.1"/>
    </source>
</evidence>
<reference evidence="2" key="1">
    <citation type="submission" date="2020-11" db="EMBL/GenBank/DDBJ databases">
        <authorList>
            <person name="Tran Van P."/>
        </authorList>
    </citation>
    <scope>NUCLEOTIDE SEQUENCE</scope>
</reference>
<dbReference type="OrthoDB" id="505607at2759"/>
<proteinExistence type="predicted"/>
<dbReference type="EMBL" id="CAJPIZ010035751">
    <property type="protein sequence ID" value="CAG2120835.1"/>
    <property type="molecule type" value="Genomic_DNA"/>
</dbReference>
<dbReference type="Pfam" id="PF13472">
    <property type="entry name" value="Lipase_GDSL_2"/>
    <property type="match status" value="1"/>
</dbReference>
<name>A0A7R9LQI7_9ACAR</name>
<evidence type="ECO:0000313" key="3">
    <source>
        <dbReference type="Proteomes" id="UP000759131"/>
    </source>
</evidence>
<keyword evidence="3" id="KW-1185">Reference proteome</keyword>
<feature type="non-terminal residue" evidence="2">
    <location>
        <position position="116"/>
    </location>
</feature>
<dbReference type="Proteomes" id="UP000759131">
    <property type="component" value="Unassembled WGS sequence"/>
</dbReference>
<dbReference type="EMBL" id="OC890326">
    <property type="protein sequence ID" value="CAD7646028.1"/>
    <property type="molecule type" value="Genomic_DNA"/>
</dbReference>
<evidence type="ECO:0000259" key="1">
    <source>
        <dbReference type="Pfam" id="PF13472"/>
    </source>
</evidence>
<dbReference type="AlphaFoldDB" id="A0A7R9LQI7"/>
<dbReference type="SUPFAM" id="SSF52266">
    <property type="entry name" value="SGNH hydrolase"/>
    <property type="match status" value="1"/>
</dbReference>
<organism evidence="2">
    <name type="scientific">Medioppia subpectinata</name>
    <dbReference type="NCBI Taxonomy" id="1979941"/>
    <lineage>
        <taxon>Eukaryota</taxon>
        <taxon>Metazoa</taxon>
        <taxon>Ecdysozoa</taxon>
        <taxon>Arthropoda</taxon>
        <taxon>Chelicerata</taxon>
        <taxon>Arachnida</taxon>
        <taxon>Acari</taxon>
        <taxon>Acariformes</taxon>
        <taxon>Sarcoptiformes</taxon>
        <taxon>Oribatida</taxon>
        <taxon>Brachypylina</taxon>
        <taxon>Oppioidea</taxon>
        <taxon>Oppiidae</taxon>
        <taxon>Medioppia</taxon>
    </lineage>
</organism>
<dbReference type="InterPro" id="IPR036514">
    <property type="entry name" value="SGNH_hydro_sf"/>
</dbReference>
<protein>
    <recommendedName>
        <fullName evidence="1">SGNH hydrolase-type esterase domain-containing protein</fullName>
    </recommendedName>
</protein>
<sequence>MIGTNNIGWNNTVEDTAHGVQEVLKELMAKLPQTKVILLSNTPRTEPNGSKCKQLNVYLKKFADDKTVYYVDMWSHYVNADGTQKYELFVDKLHPNQKGFEVWQQTMDPLLNKLLQ</sequence>
<dbReference type="InterPro" id="IPR013830">
    <property type="entry name" value="SGNH_hydro"/>
</dbReference>
<dbReference type="Gene3D" id="3.40.50.1110">
    <property type="entry name" value="SGNH hydrolase"/>
    <property type="match status" value="1"/>
</dbReference>
<gene>
    <name evidence="2" type="ORF">OSB1V03_LOCUS20781</name>
</gene>
<accession>A0A7R9LQI7</accession>
<feature type="domain" description="SGNH hydrolase-type esterase" evidence="1">
    <location>
        <begin position="1"/>
        <end position="101"/>
    </location>
</feature>